<organism evidence="1">
    <name type="scientific">marine metagenome</name>
    <dbReference type="NCBI Taxonomy" id="408172"/>
    <lineage>
        <taxon>unclassified sequences</taxon>
        <taxon>metagenomes</taxon>
        <taxon>ecological metagenomes</taxon>
    </lineage>
</organism>
<proteinExistence type="predicted"/>
<protein>
    <submittedName>
        <fullName evidence="1">Uncharacterized protein</fullName>
    </submittedName>
</protein>
<dbReference type="EMBL" id="UINC01050039">
    <property type="protein sequence ID" value="SVB62529.1"/>
    <property type="molecule type" value="Genomic_DNA"/>
</dbReference>
<reference evidence="1" key="1">
    <citation type="submission" date="2018-05" db="EMBL/GenBank/DDBJ databases">
        <authorList>
            <person name="Lanie J.A."/>
            <person name="Ng W.-L."/>
            <person name="Kazmierczak K.M."/>
            <person name="Andrzejewski T.M."/>
            <person name="Davidsen T.M."/>
            <person name="Wayne K.J."/>
            <person name="Tettelin H."/>
            <person name="Glass J.I."/>
            <person name="Rusch D."/>
            <person name="Podicherti R."/>
            <person name="Tsui H.-C.T."/>
            <person name="Winkler M.E."/>
        </authorList>
    </citation>
    <scope>NUCLEOTIDE SEQUENCE</scope>
</reference>
<accession>A0A382FIN5</accession>
<dbReference type="AlphaFoldDB" id="A0A382FIN5"/>
<sequence length="217" mass="26656">MYYTQLLNFEIEVLKIIGIYSENEFILKKNNEILNIKYLCNYCKTYQIKENYQKFIPTSYKNFNKLMENINLHELECEINDVLNPEHILCIKCFITLIHKHIIGTVLTSTLPLIVDELDRIQTFSDNKQNFKNNDIKKINNLFFEKKYGKDIKKLIKKHDYKIYDLNILKKFYKNFYFKRKKHLKDSRIQQMYLKNKKLERKKRKYNFLSKFLYKKK</sequence>
<gene>
    <name evidence="1" type="ORF">METZ01_LOCUS215383</name>
</gene>
<name>A0A382FIN5_9ZZZZ</name>
<evidence type="ECO:0000313" key="1">
    <source>
        <dbReference type="EMBL" id="SVB62529.1"/>
    </source>
</evidence>